<dbReference type="RefSeq" id="WP_054361655.1">
    <property type="nucleotide sequence ID" value="NZ_LJYW01000001.1"/>
</dbReference>
<dbReference type="SUPFAM" id="SSF56349">
    <property type="entry name" value="DNA breaking-rejoining enzymes"/>
    <property type="match status" value="1"/>
</dbReference>
<reference evidence="4 5" key="2">
    <citation type="submission" date="2015-10" db="EMBL/GenBank/DDBJ databases">
        <title>Draft Genome Sequence of Prosthecomicrobium hirschii ATCC 27832.</title>
        <authorList>
            <person name="Daniel J."/>
            <person name="Givan S.A."/>
            <person name="Brun Y.V."/>
            <person name="Brown P.J."/>
        </authorList>
    </citation>
    <scope>NUCLEOTIDE SEQUENCE [LARGE SCALE GENOMIC DNA]</scope>
    <source>
        <strain evidence="4 5">16</strain>
    </source>
</reference>
<dbReference type="InterPro" id="IPR002104">
    <property type="entry name" value="Integrase_catalytic"/>
</dbReference>
<dbReference type="GO" id="GO:0015074">
    <property type="term" value="P:DNA integration"/>
    <property type="evidence" value="ECO:0007669"/>
    <property type="project" value="InterPro"/>
</dbReference>
<feature type="domain" description="Tyr recombinase" evidence="3">
    <location>
        <begin position="165"/>
        <end position="334"/>
    </location>
</feature>
<dbReference type="PROSITE" id="PS51898">
    <property type="entry name" value="TYR_RECOMBINASE"/>
    <property type="match status" value="1"/>
</dbReference>
<evidence type="ECO:0000256" key="2">
    <source>
        <dbReference type="ARBA" id="ARBA00023172"/>
    </source>
</evidence>
<dbReference type="STRING" id="665126.ABB55_27315"/>
<dbReference type="Gene3D" id="1.10.150.130">
    <property type="match status" value="1"/>
</dbReference>
<reference evidence="4 5" key="1">
    <citation type="submission" date="2015-09" db="EMBL/GenBank/DDBJ databases">
        <authorList>
            <consortium name="Swine Surveillance"/>
        </authorList>
    </citation>
    <scope>NUCLEOTIDE SEQUENCE [LARGE SCALE GENOMIC DNA]</scope>
    <source>
        <strain evidence="4 5">16</strain>
    </source>
</reference>
<evidence type="ECO:0000313" key="4">
    <source>
        <dbReference type="EMBL" id="KPL55489.1"/>
    </source>
</evidence>
<dbReference type="AlphaFoldDB" id="A0A0N8GFW9"/>
<sequence>MVRVNLQGINCRRKKLATGETVEYWYAWKGGPRLRGQPGSPEFVASYAEAHASRKKPQAGVMHSLLRQYQDSADFAKLAPRTRSDYIGQIKAIEKKFGDFPLSALVDKRTRGIFMQWRDKQAATSLRQADYAWTVLARVLSWALDRRLIDANPCARGGRLYRGNRAENIWTDDDETAFLKSAPSHLHLPLMLALWTGQRQGDLLRLTWTAYDGERIKLKQSKTGARVNIPVGAPLKVMLDATPRLSTQVLVNSDGRPWTEGGFRASFRKAQAAAGITDLTFNDLRGTAVTRLALAEATEAQIATITGHSLRDVRSILDAHYLHRDPALATAGIRKLERRTKTPDRAPD</sequence>
<organism evidence="4 5">
    <name type="scientific">Prosthecodimorpha hirschii</name>
    <dbReference type="NCBI Taxonomy" id="665126"/>
    <lineage>
        <taxon>Bacteria</taxon>
        <taxon>Pseudomonadati</taxon>
        <taxon>Pseudomonadota</taxon>
        <taxon>Alphaproteobacteria</taxon>
        <taxon>Hyphomicrobiales</taxon>
        <taxon>Ancalomicrobiaceae</taxon>
        <taxon>Prosthecodimorpha</taxon>
    </lineage>
</organism>
<dbReference type="EMBL" id="LJYW01000001">
    <property type="protein sequence ID" value="KPL55489.1"/>
    <property type="molecule type" value="Genomic_DNA"/>
</dbReference>
<keyword evidence="5" id="KW-1185">Reference proteome</keyword>
<dbReference type="Gene3D" id="1.10.443.10">
    <property type="entry name" value="Intergrase catalytic core"/>
    <property type="match status" value="1"/>
</dbReference>
<comment type="caution">
    <text evidence="4">The sequence shown here is derived from an EMBL/GenBank/DDBJ whole genome shotgun (WGS) entry which is preliminary data.</text>
</comment>
<keyword evidence="2" id="KW-0233">DNA recombination</keyword>
<keyword evidence="1" id="KW-0238">DNA-binding</keyword>
<gene>
    <name evidence="4" type="ORF">ABB55_27315</name>
</gene>
<proteinExistence type="predicted"/>
<accession>A0A0N8GFW9</accession>
<dbReference type="InterPro" id="IPR010998">
    <property type="entry name" value="Integrase_recombinase_N"/>
</dbReference>
<evidence type="ECO:0000259" key="3">
    <source>
        <dbReference type="PROSITE" id="PS51898"/>
    </source>
</evidence>
<dbReference type="Pfam" id="PF00589">
    <property type="entry name" value="Phage_integrase"/>
    <property type="match status" value="1"/>
</dbReference>
<dbReference type="InterPro" id="IPR011010">
    <property type="entry name" value="DNA_brk_join_enz"/>
</dbReference>
<dbReference type="GO" id="GO:0003677">
    <property type="term" value="F:DNA binding"/>
    <property type="evidence" value="ECO:0007669"/>
    <property type="project" value="UniProtKB-KW"/>
</dbReference>
<protein>
    <submittedName>
        <fullName evidence="4">Integrase</fullName>
    </submittedName>
</protein>
<evidence type="ECO:0000313" key="5">
    <source>
        <dbReference type="Proteomes" id="UP000048984"/>
    </source>
</evidence>
<name>A0A0N8GFW9_9HYPH</name>
<dbReference type="InterPro" id="IPR013762">
    <property type="entry name" value="Integrase-like_cat_sf"/>
</dbReference>
<dbReference type="GO" id="GO:0006310">
    <property type="term" value="P:DNA recombination"/>
    <property type="evidence" value="ECO:0007669"/>
    <property type="project" value="UniProtKB-KW"/>
</dbReference>
<evidence type="ECO:0000256" key="1">
    <source>
        <dbReference type="ARBA" id="ARBA00023125"/>
    </source>
</evidence>
<dbReference type="Proteomes" id="UP000048984">
    <property type="component" value="Unassembled WGS sequence"/>
</dbReference>